<keyword evidence="3" id="KW-1185">Reference proteome</keyword>
<dbReference type="PANTHER" id="PTHR35046">
    <property type="entry name" value="ZINC KNUCKLE (CCHC-TYPE) FAMILY PROTEIN"/>
    <property type="match status" value="1"/>
</dbReference>
<comment type="caution">
    <text evidence="2">The sequence shown here is derived from an EMBL/GenBank/DDBJ whole genome shotgun (WGS) entry which is preliminary data.</text>
</comment>
<evidence type="ECO:0000259" key="1">
    <source>
        <dbReference type="Pfam" id="PF24626"/>
    </source>
</evidence>
<dbReference type="EMBL" id="JAAGAX010000006">
    <property type="protein sequence ID" value="KAF2310489.1"/>
    <property type="molecule type" value="Genomic_DNA"/>
</dbReference>
<sequence>MLLNMDGKLDTNAFIDWLDGIEEYYDFYHMFDLERVCFAKIKLTGATRKYWQSVQHNMKRLKEPPITQWAIMKRHPNFDKVFEVACDASSVGIGGVLSEEGHPYHSLVKNSMRLNNGKSAFEIAHGHSPRTPVDLIPLPPDIHVSQPAKSFAQHIHDFHAEIKQKIALSNENYKLAATVHRRNKEFNKLHARAIGPFSILQKLRSNTYLFDLPNDMNISPVFHVEDSSPYRGTIEPSTLCCSISTSRLVPKSSSLPQSRDIIDIVLDDEFVTSSQCGFHRFLVKWEAVLILMLLGSHKRSPRL</sequence>
<evidence type="ECO:0000313" key="3">
    <source>
        <dbReference type="Proteomes" id="UP000467840"/>
    </source>
</evidence>
<proteinExistence type="predicted"/>
<gene>
    <name evidence="2" type="ORF">GH714_012893</name>
</gene>
<dbReference type="Proteomes" id="UP000467840">
    <property type="component" value="Chromosome 14"/>
</dbReference>
<dbReference type="AlphaFoldDB" id="A0A6A6MET1"/>
<organism evidence="2 3">
    <name type="scientific">Hevea brasiliensis</name>
    <name type="common">Para rubber tree</name>
    <name type="synonym">Siphonia brasiliensis</name>
    <dbReference type="NCBI Taxonomy" id="3981"/>
    <lineage>
        <taxon>Eukaryota</taxon>
        <taxon>Viridiplantae</taxon>
        <taxon>Streptophyta</taxon>
        <taxon>Embryophyta</taxon>
        <taxon>Tracheophyta</taxon>
        <taxon>Spermatophyta</taxon>
        <taxon>Magnoliopsida</taxon>
        <taxon>eudicotyledons</taxon>
        <taxon>Gunneridae</taxon>
        <taxon>Pentapetalae</taxon>
        <taxon>rosids</taxon>
        <taxon>fabids</taxon>
        <taxon>Malpighiales</taxon>
        <taxon>Euphorbiaceae</taxon>
        <taxon>Crotonoideae</taxon>
        <taxon>Micrandreae</taxon>
        <taxon>Hevea</taxon>
    </lineage>
</organism>
<dbReference type="Pfam" id="PF24626">
    <property type="entry name" value="SH3_Tf2-1"/>
    <property type="match status" value="1"/>
</dbReference>
<accession>A0A6A6MET1</accession>
<evidence type="ECO:0000313" key="2">
    <source>
        <dbReference type="EMBL" id="KAF2310489.1"/>
    </source>
</evidence>
<reference evidence="2 3" key="1">
    <citation type="journal article" date="2020" name="Mol. Plant">
        <title>The Chromosome-Based Rubber Tree Genome Provides New Insights into Spurge Genome Evolution and Rubber Biosynthesis.</title>
        <authorList>
            <person name="Liu J."/>
            <person name="Shi C."/>
            <person name="Shi C.C."/>
            <person name="Li W."/>
            <person name="Zhang Q.J."/>
            <person name="Zhang Y."/>
            <person name="Li K."/>
            <person name="Lu H.F."/>
            <person name="Shi C."/>
            <person name="Zhu S.T."/>
            <person name="Xiao Z.Y."/>
            <person name="Nan H."/>
            <person name="Yue Y."/>
            <person name="Zhu X.G."/>
            <person name="Wu Y."/>
            <person name="Hong X.N."/>
            <person name="Fan G.Y."/>
            <person name="Tong Y."/>
            <person name="Zhang D."/>
            <person name="Mao C.L."/>
            <person name="Liu Y.L."/>
            <person name="Hao S.J."/>
            <person name="Liu W.Q."/>
            <person name="Lv M.Q."/>
            <person name="Zhang H.B."/>
            <person name="Liu Y."/>
            <person name="Hu-Tang G.R."/>
            <person name="Wang J.P."/>
            <person name="Wang J.H."/>
            <person name="Sun Y.H."/>
            <person name="Ni S.B."/>
            <person name="Chen W.B."/>
            <person name="Zhang X.C."/>
            <person name="Jiao Y.N."/>
            <person name="Eichler E.E."/>
            <person name="Li G.H."/>
            <person name="Liu X."/>
            <person name="Gao L.Z."/>
        </authorList>
    </citation>
    <scope>NUCLEOTIDE SEQUENCE [LARGE SCALE GENOMIC DNA]</scope>
    <source>
        <strain evidence="3">cv. GT1</strain>
        <tissue evidence="2">Leaf</tissue>
    </source>
</reference>
<name>A0A6A6MET1_HEVBR</name>
<dbReference type="PANTHER" id="PTHR35046:SF9">
    <property type="entry name" value="RNA-DIRECTED DNA POLYMERASE"/>
    <property type="match status" value="1"/>
</dbReference>
<feature type="domain" description="Tf2-1-like SH3-like" evidence="1">
    <location>
        <begin position="181"/>
        <end position="231"/>
    </location>
</feature>
<dbReference type="InterPro" id="IPR056924">
    <property type="entry name" value="SH3_Tf2-1"/>
</dbReference>
<protein>
    <recommendedName>
        <fullName evidence="1">Tf2-1-like SH3-like domain-containing protein</fullName>
    </recommendedName>
</protein>